<accession>A0A288Q5U6</accession>
<name>A0A288Q5U6_9LACO</name>
<reference evidence="1 2" key="1">
    <citation type="submission" date="2018-07" db="EMBL/GenBank/DDBJ databases">
        <title>Genomic Encyclopedia of Type Strains, Phase III (KMG-III): the genomes of soil and plant-associated and newly described type strains.</title>
        <authorList>
            <person name="Whitman W."/>
        </authorList>
    </citation>
    <scope>NUCLEOTIDE SEQUENCE [LARGE SCALE GENOMIC DNA]</scope>
    <source>
        <strain evidence="1 2">CECT 7031</strain>
    </source>
</reference>
<dbReference type="Pfam" id="PF13456">
    <property type="entry name" value="RVT_3"/>
    <property type="match status" value="1"/>
</dbReference>
<dbReference type="SUPFAM" id="SSF53098">
    <property type="entry name" value="Ribonuclease H-like"/>
    <property type="match status" value="1"/>
</dbReference>
<dbReference type="EMBL" id="QRAS01000001">
    <property type="protein sequence ID" value="RDL11663.1"/>
    <property type="molecule type" value="Genomic_DNA"/>
</dbReference>
<dbReference type="GO" id="GO:0003676">
    <property type="term" value="F:nucleic acid binding"/>
    <property type="evidence" value="ECO:0007669"/>
    <property type="project" value="InterPro"/>
</dbReference>
<dbReference type="InterPro" id="IPR036397">
    <property type="entry name" value="RNaseH_sf"/>
</dbReference>
<dbReference type="InterPro" id="IPR002156">
    <property type="entry name" value="RNaseH_domain"/>
</dbReference>
<dbReference type="InterPro" id="IPR012337">
    <property type="entry name" value="RNaseH-like_sf"/>
</dbReference>
<dbReference type="PROSITE" id="PS50879">
    <property type="entry name" value="RNASE_H_1"/>
    <property type="match status" value="1"/>
</dbReference>
<comment type="caution">
    <text evidence="1">The sequence shown here is derived from an EMBL/GenBank/DDBJ whole genome shotgun (WGS) entry which is preliminary data.</text>
</comment>
<protein>
    <submittedName>
        <fullName evidence="1">Ribonuclease HI</fullName>
    </submittedName>
</protein>
<dbReference type="GeneID" id="94545658"/>
<evidence type="ECO:0000313" key="2">
    <source>
        <dbReference type="Proteomes" id="UP000254912"/>
    </source>
</evidence>
<dbReference type="GO" id="GO:0004523">
    <property type="term" value="F:RNA-DNA hybrid ribonuclease activity"/>
    <property type="evidence" value="ECO:0007669"/>
    <property type="project" value="InterPro"/>
</dbReference>
<dbReference type="CDD" id="cd09279">
    <property type="entry name" value="RNase_HI_like"/>
    <property type="match status" value="1"/>
</dbReference>
<dbReference type="AlphaFoldDB" id="A0A288Q5U6"/>
<dbReference type="KEGG" id="wso:WSWS_00452"/>
<evidence type="ECO:0000313" key="1">
    <source>
        <dbReference type="EMBL" id="RDL11663.1"/>
    </source>
</evidence>
<dbReference type="Gene3D" id="3.30.420.10">
    <property type="entry name" value="Ribonuclease H-like superfamily/Ribonuclease H"/>
    <property type="match status" value="1"/>
</dbReference>
<sequence length="130" mass="14424">MLIKLFTDAATRYETGASAAGVVAVLDGQQHQFSVFLGDHLTNHEAEFLAAIRGFEFLHEHAAFDDTIFFYTDSRLVSDSLGKDYTGHYATLLAQLTTVTAPFKLIITQWVPEKSNQGAHRLALQALPKR</sequence>
<proteinExistence type="predicted"/>
<keyword evidence="2" id="KW-1185">Reference proteome</keyword>
<dbReference type="RefSeq" id="WP_070229734.1">
    <property type="nucleotide sequence ID" value="NZ_BJYO01000002.1"/>
</dbReference>
<dbReference type="Proteomes" id="UP000254912">
    <property type="component" value="Unassembled WGS sequence"/>
</dbReference>
<gene>
    <name evidence="1" type="ORF">DFP99_0081</name>
</gene>
<organism evidence="1 2">
    <name type="scientific">Weissella soli</name>
    <dbReference type="NCBI Taxonomy" id="155866"/>
    <lineage>
        <taxon>Bacteria</taxon>
        <taxon>Bacillati</taxon>
        <taxon>Bacillota</taxon>
        <taxon>Bacilli</taxon>
        <taxon>Lactobacillales</taxon>
        <taxon>Lactobacillaceae</taxon>
        <taxon>Weissella</taxon>
    </lineage>
</organism>